<evidence type="ECO:0000256" key="1">
    <source>
        <dbReference type="SAM" id="SignalP"/>
    </source>
</evidence>
<evidence type="ECO:0000313" key="3">
    <source>
        <dbReference type="Proteomes" id="UP000603865"/>
    </source>
</evidence>
<protein>
    <submittedName>
        <fullName evidence="2">Uncharacterized protein</fullName>
    </submittedName>
</protein>
<gene>
    <name evidence="2" type="ORF">GCM10008957_54370</name>
</gene>
<organism evidence="2 3">
    <name type="scientific">Deinococcus ruber</name>
    <dbReference type="NCBI Taxonomy" id="1848197"/>
    <lineage>
        <taxon>Bacteria</taxon>
        <taxon>Thermotogati</taxon>
        <taxon>Deinococcota</taxon>
        <taxon>Deinococci</taxon>
        <taxon>Deinococcales</taxon>
        <taxon>Deinococcaceae</taxon>
        <taxon>Deinococcus</taxon>
    </lineage>
</organism>
<dbReference type="Proteomes" id="UP000603865">
    <property type="component" value="Unassembled WGS sequence"/>
</dbReference>
<accession>A0A918KX24</accession>
<comment type="caution">
    <text evidence="2">The sequence shown here is derived from an EMBL/GenBank/DDBJ whole genome shotgun (WGS) entry which is preliminary data.</text>
</comment>
<proteinExistence type="predicted"/>
<dbReference type="EMBL" id="BMQL01000085">
    <property type="protein sequence ID" value="GGR38330.1"/>
    <property type="molecule type" value="Genomic_DNA"/>
</dbReference>
<sequence length="101" mass="10486">MRLHPMNVLSLACTLLFGSVHAQTPPPTPVRISLASVPGTLTVQLVDAQGNLVATIDAAGVVTVVPGELLSHATRALVTMPVGSMTATYSFAYMAVLEAEK</sequence>
<keyword evidence="3" id="KW-1185">Reference proteome</keyword>
<feature type="chain" id="PRO_5037632100" evidence="1">
    <location>
        <begin position="23"/>
        <end position="101"/>
    </location>
</feature>
<reference evidence="2" key="1">
    <citation type="journal article" date="2014" name="Int. J. Syst. Evol. Microbiol.">
        <title>Complete genome sequence of Corynebacterium casei LMG S-19264T (=DSM 44701T), isolated from a smear-ripened cheese.</title>
        <authorList>
            <consortium name="US DOE Joint Genome Institute (JGI-PGF)"/>
            <person name="Walter F."/>
            <person name="Albersmeier A."/>
            <person name="Kalinowski J."/>
            <person name="Ruckert C."/>
        </authorList>
    </citation>
    <scope>NUCLEOTIDE SEQUENCE</scope>
    <source>
        <strain evidence="2">JCM 31311</strain>
    </source>
</reference>
<dbReference type="RefSeq" id="WP_189093668.1">
    <property type="nucleotide sequence ID" value="NZ_BMQL01000085.1"/>
</dbReference>
<reference evidence="2" key="2">
    <citation type="submission" date="2020-09" db="EMBL/GenBank/DDBJ databases">
        <authorList>
            <person name="Sun Q."/>
            <person name="Ohkuma M."/>
        </authorList>
    </citation>
    <scope>NUCLEOTIDE SEQUENCE</scope>
    <source>
        <strain evidence="2">JCM 31311</strain>
    </source>
</reference>
<name>A0A918KX24_9DEIO</name>
<keyword evidence="1" id="KW-0732">Signal</keyword>
<feature type="signal peptide" evidence="1">
    <location>
        <begin position="1"/>
        <end position="22"/>
    </location>
</feature>
<evidence type="ECO:0000313" key="2">
    <source>
        <dbReference type="EMBL" id="GGR38330.1"/>
    </source>
</evidence>
<dbReference type="AlphaFoldDB" id="A0A918KX24"/>